<dbReference type="Proteomes" id="UP000299102">
    <property type="component" value="Unassembled WGS sequence"/>
</dbReference>
<comment type="caution">
    <text evidence="1">The sequence shown here is derived from an EMBL/GenBank/DDBJ whole genome shotgun (WGS) entry which is preliminary data.</text>
</comment>
<protein>
    <submittedName>
        <fullName evidence="1">Uncharacterized protein</fullName>
    </submittedName>
</protein>
<evidence type="ECO:0000313" key="1">
    <source>
        <dbReference type="EMBL" id="GBP59468.1"/>
    </source>
</evidence>
<proteinExistence type="predicted"/>
<accession>A0A4C1X6Q6</accession>
<dbReference type="OrthoDB" id="1935146at2759"/>
<name>A0A4C1X6Q6_EUMVA</name>
<dbReference type="EMBL" id="BGZK01000762">
    <property type="protein sequence ID" value="GBP59468.1"/>
    <property type="molecule type" value="Genomic_DNA"/>
</dbReference>
<dbReference type="STRING" id="151549.A0A4C1X6Q6"/>
<gene>
    <name evidence="1" type="ORF">EVAR_35417_1</name>
</gene>
<keyword evidence="2" id="KW-1185">Reference proteome</keyword>
<reference evidence="1 2" key="1">
    <citation type="journal article" date="2019" name="Commun. Biol.">
        <title>The bagworm genome reveals a unique fibroin gene that provides high tensile strength.</title>
        <authorList>
            <person name="Kono N."/>
            <person name="Nakamura H."/>
            <person name="Ohtoshi R."/>
            <person name="Tomita M."/>
            <person name="Numata K."/>
            <person name="Arakawa K."/>
        </authorList>
    </citation>
    <scope>NUCLEOTIDE SEQUENCE [LARGE SCALE GENOMIC DNA]</scope>
</reference>
<dbReference type="AlphaFoldDB" id="A0A4C1X6Q6"/>
<evidence type="ECO:0000313" key="2">
    <source>
        <dbReference type="Proteomes" id="UP000299102"/>
    </source>
</evidence>
<organism evidence="1 2">
    <name type="scientific">Eumeta variegata</name>
    <name type="common">Bagworm moth</name>
    <name type="synonym">Eumeta japonica</name>
    <dbReference type="NCBI Taxonomy" id="151549"/>
    <lineage>
        <taxon>Eukaryota</taxon>
        <taxon>Metazoa</taxon>
        <taxon>Ecdysozoa</taxon>
        <taxon>Arthropoda</taxon>
        <taxon>Hexapoda</taxon>
        <taxon>Insecta</taxon>
        <taxon>Pterygota</taxon>
        <taxon>Neoptera</taxon>
        <taxon>Endopterygota</taxon>
        <taxon>Lepidoptera</taxon>
        <taxon>Glossata</taxon>
        <taxon>Ditrysia</taxon>
        <taxon>Tineoidea</taxon>
        <taxon>Psychidae</taxon>
        <taxon>Oiketicinae</taxon>
        <taxon>Eumeta</taxon>
    </lineage>
</organism>
<sequence>MKRQRSNIDEEENRLCLASILTKLSKFLFNKPEDLVPKLKIDVDVHFDGDLTPVWFDEDEENDTKKNNKNTAHYSTTLKHKFNTLMGTPNWAKLNKKSKKESDDEDEEQILQTVGHLQTVKPNNLKKDLLEFKKLPKLNSLNLNQEPKKPMELITEAIKCFTEYKIMPSEHNN</sequence>